<gene>
    <name evidence="1" type="ORF">BA1DRAFT_00115</name>
</gene>
<dbReference type="Pfam" id="PF17001">
    <property type="entry name" value="T3SS_basalb_I"/>
    <property type="match status" value="1"/>
</dbReference>
<comment type="caution">
    <text evidence="1">The sequence shown here is derived from an EMBL/GenBank/DDBJ whole genome shotgun (WGS) entry which is preliminary data.</text>
</comment>
<evidence type="ECO:0000313" key="1">
    <source>
        <dbReference type="EMBL" id="EYU17334.1"/>
    </source>
</evidence>
<dbReference type="NCBIfam" id="TIGR02497">
    <property type="entry name" value="yscI_hrpB_dom"/>
    <property type="match status" value="1"/>
</dbReference>
<organism evidence="1 2">
    <name type="scientific">Photorhabdus aegyptia</name>
    <dbReference type="NCBI Taxonomy" id="2805098"/>
    <lineage>
        <taxon>Bacteria</taxon>
        <taxon>Pseudomonadati</taxon>
        <taxon>Pseudomonadota</taxon>
        <taxon>Gammaproteobacteria</taxon>
        <taxon>Enterobacterales</taxon>
        <taxon>Morganellaceae</taxon>
        <taxon>Photorhabdus</taxon>
    </lineage>
</organism>
<accession>A0A022PPJ3</accession>
<reference evidence="1 2" key="1">
    <citation type="submission" date="2014-03" db="EMBL/GenBank/DDBJ databases">
        <title>Draft Genome of Photorhabdus luminescens BA1, an Egyptian Isolate.</title>
        <authorList>
            <person name="Ghazal S."/>
            <person name="Hurst S.G.IV."/>
            <person name="Morris K."/>
            <person name="Thomas K."/>
            <person name="Tisa L.S."/>
        </authorList>
    </citation>
    <scope>NUCLEOTIDE SEQUENCE [LARGE SCALE GENOMIC DNA]</scope>
    <source>
        <strain evidence="1 2">BA1</strain>
    </source>
</reference>
<dbReference type="RefSeq" id="WP_036775265.1">
    <property type="nucleotide sequence ID" value="NZ_CAWLTM010000114.1"/>
</dbReference>
<dbReference type="EMBL" id="JFGV01000001">
    <property type="protein sequence ID" value="EYU17334.1"/>
    <property type="molecule type" value="Genomic_DNA"/>
</dbReference>
<protein>
    <submittedName>
        <fullName evidence="1">Type III secretion system major needle protein, YscF/MxiH/PrgI family</fullName>
    </submittedName>
</protein>
<keyword evidence="2" id="KW-1185">Reference proteome</keyword>
<dbReference type="GO" id="GO:0030254">
    <property type="term" value="P:protein secretion by the type III secretion system"/>
    <property type="evidence" value="ECO:0007669"/>
    <property type="project" value="InterPro"/>
</dbReference>
<sequence length="112" mass="12468">MDLPQISETLITSLDELNTPQASAENIASFEHAMSNQDQGIGNNLISELGQLRQQFTQAKQELEAQLAVPGSDPNSLMQMQWSLMRITLQEELIAKTVGRLNQNIETLMKAQ</sequence>
<name>A0A022PPJ3_9GAMM</name>
<dbReference type="Proteomes" id="UP000023464">
    <property type="component" value="Unassembled WGS sequence"/>
</dbReference>
<dbReference type="AlphaFoldDB" id="A0A022PPJ3"/>
<proteinExistence type="predicted"/>
<dbReference type="PATRIC" id="fig|1393736.3.peg.110"/>
<dbReference type="InterPro" id="IPR012670">
    <property type="entry name" value="T3SS_YscI/HrpB"/>
</dbReference>
<evidence type="ECO:0000313" key="2">
    <source>
        <dbReference type="Proteomes" id="UP000023464"/>
    </source>
</evidence>